<evidence type="ECO:0000313" key="2">
    <source>
        <dbReference type="Proteomes" id="UP000292564"/>
    </source>
</evidence>
<dbReference type="Proteomes" id="UP000292564">
    <property type="component" value="Unassembled WGS sequence"/>
</dbReference>
<organism evidence="1 2">
    <name type="scientific">Krasilnikovia cinnamomea</name>
    <dbReference type="NCBI Taxonomy" id="349313"/>
    <lineage>
        <taxon>Bacteria</taxon>
        <taxon>Bacillati</taxon>
        <taxon>Actinomycetota</taxon>
        <taxon>Actinomycetes</taxon>
        <taxon>Micromonosporales</taxon>
        <taxon>Micromonosporaceae</taxon>
        <taxon>Krasilnikovia</taxon>
    </lineage>
</organism>
<comment type="caution">
    <text evidence="1">The sequence shown here is derived from an EMBL/GenBank/DDBJ whole genome shotgun (WGS) entry which is preliminary data.</text>
</comment>
<protein>
    <submittedName>
        <fullName evidence="1">Uncharacterized protein</fullName>
    </submittedName>
</protein>
<sequence length="35" mass="3466">MIVGGIVLGVDAEGRSLEDVAAPLSAVTSRPRATG</sequence>
<reference evidence="1 2" key="1">
    <citation type="submission" date="2019-02" db="EMBL/GenBank/DDBJ databases">
        <title>Sequencing the genomes of 1000 actinobacteria strains.</title>
        <authorList>
            <person name="Klenk H.-P."/>
        </authorList>
    </citation>
    <scope>NUCLEOTIDE SEQUENCE [LARGE SCALE GENOMIC DNA]</scope>
    <source>
        <strain evidence="1 2">DSM 45162</strain>
    </source>
</reference>
<gene>
    <name evidence="1" type="ORF">EV385_5864</name>
</gene>
<accession>A0A4Q7ZTQ5</accession>
<proteinExistence type="predicted"/>
<dbReference type="EMBL" id="SHKY01000001">
    <property type="protein sequence ID" value="RZU53929.1"/>
    <property type="molecule type" value="Genomic_DNA"/>
</dbReference>
<dbReference type="AlphaFoldDB" id="A0A4Q7ZTQ5"/>
<keyword evidence="2" id="KW-1185">Reference proteome</keyword>
<name>A0A4Q7ZTQ5_9ACTN</name>
<evidence type="ECO:0000313" key="1">
    <source>
        <dbReference type="EMBL" id="RZU53929.1"/>
    </source>
</evidence>